<proteinExistence type="predicted"/>
<organism evidence="2 3">
    <name type="scientific">Venturia effusa</name>
    <dbReference type="NCBI Taxonomy" id="50376"/>
    <lineage>
        <taxon>Eukaryota</taxon>
        <taxon>Fungi</taxon>
        <taxon>Dikarya</taxon>
        <taxon>Ascomycota</taxon>
        <taxon>Pezizomycotina</taxon>
        <taxon>Dothideomycetes</taxon>
        <taxon>Pleosporomycetidae</taxon>
        <taxon>Venturiales</taxon>
        <taxon>Venturiaceae</taxon>
        <taxon>Venturia</taxon>
    </lineage>
</organism>
<evidence type="ECO:0000313" key="3">
    <source>
        <dbReference type="Proteomes" id="UP000316270"/>
    </source>
</evidence>
<gene>
    <name evidence="2" type="ORF">FKW77_006792</name>
</gene>
<sequence>MHFATSTSDFSKHLSVSSILLCKLVPQQQLQQQRPNPEQVAAYLARAALDPNTLALAACVLESLSSSFVRSWRKACEKARSPTIATFRSDPLKAELIVLGALAIAQSYLHDTPGNPKWWSKYVSRKTVEARDIAATTNCILQDIDYGLMSFTMDDLEEKKQEMVAEGERGVRSGKAVLNEGQLTPDESPW</sequence>
<feature type="region of interest" description="Disordered" evidence="1">
    <location>
        <begin position="165"/>
        <end position="190"/>
    </location>
</feature>
<protein>
    <recommendedName>
        <fullName evidence="4">Cyclin N-terminal domain-containing protein</fullName>
    </recommendedName>
</protein>
<name>A0A517L5L7_9PEZI</name>
<reference evidence="2 3" key="1">
    <citation type="submission" date="2019-07" db="EMBL/GenBank/DDBJ databases">
        <title>Finished genome of Venturia effusa.</title>
        <authorList>
            <person name="Young C.A."/>
            <person name="Cox M.P."/>
            <person name="Ganley A.R.D."/>
            <person name="David W.J."/>
        </authorList>
    </citation>
    <scope>NUCLEOTIDE SEQUENCE [LARGE SCALE GENOMIC DNA]</scope>
    <source>
        <strain evidence="3">albino</strain>
    </source>
</reference>
<dbReference type="OrthoDB" id="3877279at2759"/>
<dbReference type="Proteomes" id="UP000316270">
    <property type="component" value="Chromosome 5"/>
</dbReference>
<dbReference type="AlphaFoldDB" id="A0A517L5L7"/>
<evidence type="ECO:0008006" key="4">
    <source>
        <dbReference type="Google" id="ProtNLM"/>
    </source>
</evidence>
<keyword evidence="3" id="KW-1185">Reference proteome</keyword>
<evidence type="ECO:0000313" key="2">
    <source>
        <dbReference type="EMBL" id="QDS70935.1"/>
    </source>
</evidence>
<evidence type="ECO:0000256" key="1">
    <source>
        <dbReference type="SAM" id="MobiDB-lite"/>
    </source>
</evidence>
<dbReference type="EMBL" id="CP042189">
    <property type="protein sequence ID" value="QDS70935.1"/>
    <property type="molecule type" value="Genomic_DNA"/>
</dbReference>
<accession>A0A517L5L7</accession>